<evidence type="ECO:0000259" key="11">
    <source>
        <dbReference type="PROSITE" id="PS50109"/>
    </source>
</evidence>
<keyword evidence="5" id="KW-0808">Transferase</keyword>
<dbReference type="AlphaFoldDB" id="A0A8J4DML9"/>
<proteinExistence type="predicted"/>
<feature type="domain" description="HAMP" evidence="12">
    <location>
        <begin position="348"/>
        <end position="396"/>
    </location>
</feature>
<keyword evidence="6 10" id="KW-0812">Transmembrane</keyword>
<dbReference type="Pfam" id="PF00512">
    <property type="entry name" value="HisKA"/>
    <property type="match status" value="1"/>
</dbReference>
<dbReference type="PANTHER" id="PTHR43711:SF1">
    <property type="entry name" value="HISTIDINE KINASE 1"/>
    <property type="match status" value="1"/>
</dbReference>
<dbReference type="Gene3D" id="6.10.340.10">
    <property type="match status" value="1"/>
</dbReference>
<dbReference type="SUPFAM" id="SSF47384">
    <property type="entry name" value="Homodimeric domain of signal transducing histidine kinase"/>
    <property type="match status" value="1"/>
</dbReference>
<feature type="transmembrane region" description="Helical" evidence="10">
    <location>
        <begin position="12"/>
        <end position="35"/>
    </location>
</feature>
<organism evidence="13 14">
    <name type="scientific">Virgisporangium aliadipatigenens</name>
    <dbReference type="NCBI Taxonomy" id="741659"/>
    <lineage>
        <taxon>Bacteria</taxon>
        <taxon>Bacillati</taxon>
        <taxon>Actinomycetota</taxon>
        <taxon>Actinomycetes</taxon>
        <taxon>Micromonosporales</taxon>
        <taxon>Micromonosporaceae</taxon>
        <taxon>Virgisporangium</taxon>
    </lineage>
</organism>
<feature type="domain" description="Histidine kinase" evidence="11">
    <location>
        <begin position="404"/>
        <end position="620"/>
    </location>
</feature>
<sequence>MADRVPLRRSLLLRLIATSILIVVCSTAATAWLAVQSTTRAFQQAQGQALTDDAAIYDALVGFAALHPTWDGVSELVADLSQRTGRQIVITTLEGRTPIAVSSPAADLPERESATLNPLNTDSLLSPNSASDRIDRRAVGPYRLTDQERADQKTMADRILTCLTRSGFDARAVEQPNGRQKVEITSPNYAGLDDAKEKEVIRQECGGPAGGARPVKPGEAADLGPDGYLDELMPTELRALDVLNRSSLACLSRQGIPAQKFYLRSPTERDISDMFPENQRVTAQNCVDSSYREQLRPYVAPPALLFVMSPGGISTTRFNLSRENLLRIAGVTALVLTITIAITALVAARLIRPLRALTEAAQDPSGGPARVGDRGEIGVLAAALNDLSERRERADAQRKDLVRDVAHELRTPLTNIRSWLEAAEDGLATPLSDPALTAALLNEALQLQHLIDDLQDLAAADAGRLRLHREPVRVADLLDQVVTAHGGNADAAAVTLATRTSGDPSLPADPVRLRQAVGNLVSNAVRYTPPGGRVTVHGRLVEDVVELEVSDTGTGIAAEDLPHVFDRFWRADRSRTRETGGSGLGLAIVKQIVDAHNGSVTVTSAPGRGTTFTMRFPTRAPAIR</sequence>
<evidence type="ECO:0000256" key="5">
    <source>
        <dbReference type="ARBA" id="ARBA00022679"/>
    </source>
</evidence>
<comment type="catalytic activity">
    <reaction evidence="1">
        <text>ATP + protein L-histidine = ADP + protein N-phospho-L-histidine.</text>
        <dbReference type="EC" id="2.7.13.3"/>
    </reaction>
</comment>
<keyword evidence="10" id="KW-0472">Membrane</keyword>
<dbReference type="Proteomes" id="UP000619260">
    <property type="component" value="Unassembled WGS sequence"/>
</dbReference>
<dbReference type="InterPro" id="IPR003594">
    <property type="entry name" value="HATPase_dom"/>
</dbReference>
<dbReference type="RefSeq" id="WP_203897455.1">
    <property type="nucleotide sequence ID" value="NZ_BOPF01000002.1"/>
</dbReference>
<protein>
    <recommendedName>
        <fullName evidence="3">histidine kinase</fullName>
        <ecNumber evidence="3">2.7.13.3</ecNumber>
    </recommendedName>
</protein>
<keyword evidence="7 13" id="KW-0418">Kinase</keyword>
<dbReference type="SUPFAM" id="SSF55874">
    <property type="entry name" value="ATPase domain of HSP90 chaperone/DNA topoisomerase II/histidine kinase"/>
    <property type="match status" value="1"/>
</dbReference>
<dbReference type="CDD" id="cd16922">
    <property type="entry name" value="HATPase_EvgS-ArcB-TorS-like"/>
    <property type="match status" value="1"/>
</dbReference>
<evidence type="ECO:0000313" key="14">
    <source>
        <dbReference type="Proteomes" id="UP000619260"/>
    </source>
</evidence>
<keyword evidence="4" id="KW-0597">Phosphoprotein</keyword>
<evidence type="ECO:0000256" key="6">
    <source>
        <dbReference type="ARBA" id="ARBA00022692"/>
    </source>
</evidence>
<dbReference type="InterPro" id="IPR003661">
    <property type="entry name" value="HisK_dim/P_dom"/>
</dbReference>
<evidence type="ECO:0000313" key="13">
    <source>
        <dbReference type="EMBL" id="GIJ43930.1"/>
    </source>
</evidence>
<comment type="subcellular location">
    <subcellularLocation>
        <location evidence="2">Cell membrane</location>
    </subcellularLocation>
</comment>
<dbReference type="PROSITE" id="PS50109">
    <property type="entry name" value="HIS_KIN"/>
    <property type="match status" value="1"/>
</dbReference>
<dbReference type="PROSITE" id="PS50885">
    <property type="entry name" value="HAMP"/>
    <property type="match status" value="1"/>
</dbReference>
<dbReference type="GO" id="GO:0005886">
    <property type="term" value="C:plasma membrane"/>
    <property type="evidence" value="ECO:0007669"/>
    <property type="project" value="UniProtKB-SubCell"/>
</dbReference>
<name>A0A8J4DML9_9ACTN</name>
<dbReference type="InterPro" id="IPR036097">
    <property type="entry name" value="HisK_dim/P_sf"/>
</dbReference>
<dbReference type="PANTHER" id="PTHR43711">
    <property type="entry name" value="TWO-COMPONENT HISTIDINE KINASE"/>
    <property type="match status" value="1"/>
</dbReference>
<evidence type="ECO:0000256" key="9">
    <source>
        <dbReference type="ARBA" id="ARBA00023012"/>
    </source>
</evidence>
<dbReference type="SMART" id="SM00388">
    <property type="entry name" value="HisKA"/>
    <property type="match status" value="1"/>
</dbReference>
<dbReference type="SMART" id="SM00387">
    <property type="entry name" value="HATPase_c"/>
    <property type="match status" value="1"/>
</dbReference>
<dbReference type="FunFam" id="3.30.565.10:FF:000006">
    <property type="entry name" value="Sensor histidine kinase WalK"/>
    <property type="match status" value="1"/>
</dbReference>
<evidence type="ECO:0000256" key="4">
    <source>
        <dbReference type="ARBA" id="ARBA00022553"/>
    </source>
</evidence>
<keyword evidence="8 10" id="KW-1133">Transmembrane helix</keyword>
<keyword evidence="9" id="KW-0902">Two-component regulatory system</keyword>
<dbReference type="PRINTS" id="PR00344">
    <property type="entry name" value="BCTRLSENSOR"/>
</dbReference>
<dbReference type="CDD" id="cd00082">
    <property type="entry name" value="HisKA"/>
    <property type="match status" value="1"/>
</dbReference>
<dbReference type="GO" id="GO:0000155">
    <property type="term" value="F:phosphorelay sensor kinase activity"/>
    <property type="evidence" value="ECO:0007669"/>
    <property type="project" value="InterPro"/>
</dbReference>
<dbReference type="Pfam" id="PF02518">
    <property type="entry name" value="HATPase_c"/>
    <property type="match status" value="1"/>
</dbReference>
<evidence type="ECO:0000256" key="3">
    <source>
        <dbReference type="ARBA" id="ARBA00012438"/>
    </source>
</evidence>
<feature type="transmembrane region" description="Helical" evidence="10">
    <location>
        <begin position="325"/>
        <end position="348"/>
    </location>
</feature>
<keyword evidence="14" id="KW-1185">Reference proteome</keyword>
<dbReference type="InterPro" id="IPR005467">
    <property type="entry name" value="His_kinase_dom"/>
</dbReference>
<dbReference type="EMBL" id="BOPF01000002">
    <property type="protein sequence ID" value="GIJ43930.1"/>
    <property type="molecule type" value="Genomic_DNA"/>
</dbReference>
<comment type="caution">
    <text evidence="13">The sequence shown here is derived from an EMBL/GenBank/DDBJ whole genome shotgun (WGS) entry which is preliminary data.</text>
</comment>
<gene>
    <name evidence="13" type="ORF">Val02_08160</name>
</gene>
<evidence type="ECO:0000256" key="2">
    <source>
        <dbReference type="ARBA" id="ARBA00004236"/>
    </source>
</evidence>
<evidence type="ECO:0000256" key="1">
    <source>
        <dbReference type="ARBA" id="ARBA00000085"/>
    </source>
</evidence>
<evidence type="ECO:0000256" key="8">
    <source>
        <dbReference type="ARBA" id="ARBA00022989"/>
    </source>
</evidence>
<dbReference type="CDD" id="cd06225">
    <property type="entry name" value="HAMP"/>
    <property type="match status" value="1"/>
</dbReference>
<dbReference type="Gene3D" id="1.10.287.130">
    <property type="match status" value="1"/>
</dbReference>
<dbReference type="InterPro" id="IPR036890">
    <property type="entry name" value="HATPase_C_sf"/>
</dbReference>
<accession>A0A8J4DML9</accession>
<dbReference type="EC" id="2.7.13.3" evidence="3"/>
<dbReference type="InterPro" id="IPR050736">
    <property type="entry name" value="Sensor_HK_Regulatory"/>
</dbReference>
<dbReference type="InterPro" id="IPR003660">
    <property type="entry name" value="HAMP_dom"/>
</dbReference>
<evidence type="ECO:0000256" key="10">
    <source>
        <dbReference type="SAM" id="Phobius"/>
    </source>
</evidence>
<dbReference type="InterPro" id="IPR004358">
    <property type="entry name" value="Sig_transdc_His_kin-like_C"/>
</dbReference>
<evidence type="ECO:0000256" key="7">
    <source>
        <dbReference type="ARBA" id="ARBA00022777"/>
    </source>
</evidence>
<dbReference type="Gene3D" id="3.30.565.10">
    <property type="entry name" value="Histidine kinase-like ATPase, C-terminal domain"/>
    <property type="match status" value="1"/>
</dbReference>
<reference evidence="13" key="1">
    <citation type="submission" date="2021-01" db="EMBL/GenBank/DDBJ databases">
        <title>Whole genome shotgun sequence of Virgisporangium aliadipatigenens NBRC 105644.</title>
        <authorList>
            <person name="Komaki H."/>
            <person name="Tamura T."/>
        </authorList>
    </citation>
    <scope>NUCLEOTIDE SEQUENCE</scope>
    <source>
        <strain evidence="13">NBRC 105644</strain>
    </source>
</reference>
<evidence type="ECO:0000259" key="12">
    <source>
        <dbReference type="PROSITE" id="PS50885"/>
    </source>
</evidence>